<dbReference type="PANTHER" id="PTHR30574:SF1">
    <property type="entry name" value="SULPHUR TRANSPORT DOMAIN-CONTAINING PROTEIN"/>
    <property type="match status" value="1"/>
</dbReference>
<protein>
    <submittedName>
        <fullName evidence="10">YeeE/YedE family protein</fullName>
    </submittedName>
</protein>
<sequence length="358" mass="38427">MEETVVQSATFGFVLSALFCGGLVGFILQRGRFCMNSAFRDTIFIQDFTLFRAYLIALAVIIVGSNFLNDLGFMELKSQTFFPLANIIGGYLFGIGMVLASGCGSGIWYKGGEGQLAAAIGVMGFFLGIGATNYGILNPLYNALRSIKFEIAGKPNAMLWEVFGDTLTAKWAVIAVIAVLLLIATLKDKPFSLGKQKGFYWSVTGLLLGLAGVLTFWASQYWGGGFARGMNFTTPTGELFFTILTGDGKSRFFPMFDMFGFKTTWGAFFIAGVPLGAYISAKVLKEFKWTLPSAGEMLTVLGGSVLMGFAATVAGGCNIGQGLTGAATLSIGSISAIISIILGNWTMVYFRFIKPMQD</sequence>
<dbReference type="Pfam" id="PF04143">
    <property type="entry name" value="Sulf_transp"/>
    <property type="match status" value="1"/>
</dbReference>
<name>A0A953M2Z9_9BACT</name>
<comment type="subcellular location">
    <subcellularLocation>
        <location evidence="1">Cell inner membrane</location>
        <topology evidence="1">Multi-pass membrane protein</topology>
    </subcellularLocation>
</comment>
<evidence type="ECO:0000256" key="9">
    <source>
        <dbReference type="SAM" id="Phobius"/>
    </source>
</evidence>
<reference evidence="10" key="2">
    <citation type="submission" date="2021-08" db="EMBL/GenBank/DDBJ databases">
        <authorList>
            <person name="Dalcin Martins P."/>
        </authorList>
    </citation>
    <scope>NUCLEOTIDE SEQUENCE</scope>
    <source>
        <strain evidence="10">MAG_39</strain>
    </source>
</reference>
<keyword evidence="6 9" id="KW-1133">Transmembrane helix</keyword>
<evidence type="ECO:0000256" key="4">
    <source>
        <dbReference type="ARBA" id="ARBA00022519"/>
    </source>
</evidence>
<gene>
    <name evidence="10" type="ORF">K8I29_17510</name>
</gene>
<proteinExistence type="inferred from homology"/>
<feature type="transmembrane region" description="Helical" evidence="9">
    <location>
        <begin position="6"/>
        <end position="28"/>
    </location>
</feature>
<keyword evidence="4" id="KW-0997">Cell inner membrane</keyword>
<dbReference type="PANTHER" id="PTHR30574">
    <property type="entry name" value="INNER MEMBRANE PROTEIN YEDE"/>
    <property type="match status" value="1"/>
</dbReference>
<organism evidence="10 11">
    <name type="scientific">Candidatus Nitrobium versatile</name>
    <dbReference type="NCBI Taxonomy" id="2884831"/>
    <lineage>
        <taxon>Bacteria</taxon>
        <taxon>Pseudomonadati</taxon>
        <taxon>Nitrospirota</taxon>
        <taxon>Nitrospiria</taxon>
        <taxon>Nitrospirales</taxon>
        <taxon>Nitrospiraceae</taxon>
        <taxon>Candidatus Nitrobium</taxon>
    </lineage>
</organism>
<keyword evidence="7 9" id="KW-0472">Membrane</keyword>
<evidence type="ECO:0000256" key="3">
    <source>
        <dbReference type="ARBA" id="ARBA00022475"/>
    </source>
</evidence>
<reference evidence="10" key="1">
    <citation type="journal article" date="2021" name="bioRxiv">
        <title>Unraveling nitrogen, sulfur and carbon metabolic pathways and microbial community transcriptional responses to substrate deprivation and toxicity stresses in a bioreactor mimicking anoxic brackish coastal sediment conditions.</title>
        <authorList>
            <person name="Martins P.D."/>
            <person name="Echeveste M.J."/>
            <person name="Arshad A."/>
            <person name="Kurth J."/>
            <person name="Ouboter H."/>
            <person name="Jetten M.S.M."/>
            <person name="Welte C.U."/>
        </authorList>
    </citation>
    <scope>NUCLEOTIDE SEQUENCE</scope>
    <source>
        <strain evidence="10">MAG_39</strain>
    </source>
</reference>
<comment type="caution">
    <text evidence="10">The sequence shown here is derived from an EMBL/GenBank/DDBJ whole genome shotgun (WGS) entry which is preliminary data.</text>
</comment>
<comment type="similarity">
    <text evidence="8">Belongs to the TsuA/YedE (TC 9.B.102) family.</text>
</comment>
<feature type="transmembrane region" description="Helical" evidence="9">
    <location>
        <begin position="168"/>
        <end position="186"/>
    </location>
</feature>
<evidence type="ECO:0000256" key="6">
    <source>
        <dbReference type="ARBA" id="ARBA00022989"/>
    </source>
</evidence>
<evidence type="ECO:0000256" key="5">
    <source>
        <dbReference type="ARBA" id="ARBA00022692"/>
    </source>
</evidence>
<evidence type="ECO:0000313" key="11">
    <source>
        <dbReference type="Proteomes" id="UP000705867"/>
    </source>
</evidence>
<dbReference type="Proteomes" id="UP000705867">
    <property type="component" value="Unassembled WGS sequence"/>
</dbReference>
<evidence type="ECO:0000313" key="10">
    <source>
        <dbReference type="EMBL" id="MBZ0157997.1"/>
    </source>
</evidence>
<dbReference type="EMBL" id="JAIOIV010000132">
    <property type="protein sequence ID" value="MBZ0157997.1"/>
    <property type="molecule type" value="Genomic_DNA"/>
</dbReference>
<feature type="transmembrane region" description="Helical" evidence="9">
    <location>
        <begin position="49"/>
        <end position="68"/>
    </location>
</feature>
<accession>A0A953M2Z9</accession>
<keyword evidence="5 9" id="KW-0812">Transmembrane</keyword>
<keyword evidence="2" id="KW-0813">Transport</keyword>
<dbReference type="GO" id="GO:0005886">
    <property type="term" value="C:plasma membrane"/>
    <property type="evidence" value="ECO:0007669"/>
    <property type="project" value="UniProtKB-SubCell"/>
</dbReference>
<feature type="transmembrane region" description="Helical" evidence="9">
    <location>
        <begin position="265"/>
        <end position="284"/>
    </location>
</feature>
<dbReference type="InterPro" id="IPR007272">
    <property type="entry name" value="Sulf_transp_TsuA/YedE"/>
</dbReference>
<evidence type="ECO:0000256" key="1">
    <source>
        <dbReference type="ARBA" id="ARBA00004429"/>
    </source>
</evidence>
<dbReference type="AlphaFoldDB" id="A0A953M2Z9"/>
<evidence type="ECO:0000256" key="2">
    <source>
        <dbReference type="ARBA" id="ARBA00022448"/>
    </source>
</evidence>
<feature type="transmembrane region" description="Helical" evidence="9">
    <location>
        <begin position="198"/>
        <end position="218"/>
    </location>
</feature>
<keyword evidence="3" id="KW-1003">Cell membrane</keyword>
<evidence type="ECO:0000256" key="8">
    <source>
        <dbReference type="ARBA" id="ARBA00035655"/>
    </source>
</evidence>
<feature type="transmembrane region" description="Helical" evidence="9">
    <location>
        <begin position="326"/>
        <end position="350"/>
    </location>
</feature>
<feature type="transmembrane region" description="Helical" evidence="9">
    <location>
        <begin position="116"/>
        <end position="136"/>
    </location>
</feature>
<evidence type="ECO:0000256" key="7">
    <source>
        <dbReference type="ARBA" id="ARBA00023136"/>
    </source>
</evidence>
<feature type="transmembrane region" description="Helical" evidence="9">
    <location>
        <begin position="296"/>
        <end position="314"/>
    </location>
</feature>
<feature type="transmembrane region" description="Helical" evidence="9">
    <location>
        <begin position="88"/>
        <end position="109"/>
    </location>
</feature>